<evidence type="ECO:0000256" key="10">
    <source>
        <dbReference type="SAM" id="Phobius"/>
    </source>
</evidence>
<keyword evidence="5" id="KW-0573">Peptidoglycan synthesis</keyword>
<dbReference type="PRINTS" id="PR01806">
    <property type="entry name" value="VIRFACTRMVIN"/>
</dbReference>
<keyword evidence="3 10" id="KW-0812">Transmembrane</keyword>
<evidence type="ECO:0000256" key="7">
    <source>
        <dbReference type="ARBA" id="ARBA00023136"/>
    </source>
</evidence>
<feature type="transmembrane region" description="Helical" evidence="10">
    <location>
        <begin position="355"/>
        <end position="376"/>
    </location>
</feature>
<feature type="transmembrane region" description="Helical" evidence="10">
    <location>
        <begin position="451"/>
        <end position="473"/>
    </location>
</feature>
<keyword evidence="12" id="KW-1185">Reference proteome</keyword>
<feature type="transmembrane region" description="Helical" evidence="10">
    <location>
        <begin position="315"/>
        <end position="335"/>
    </location>
</feature>
<reference evidence="12" key="1">
    <citation type="journal article" date="2019" name="Int. J. Syst. Evol. Microbiol.">
        <title>The Global Catalogue of Microorganisms (GCM) 10K type strain sequencing project: providing services to taxonomists for standard genome sequencing and annotation.</title>
        <authorList>
            <consortium name="The Broad Institute Genomics Platform"/>
            <consortium name="The Broad Institute Genome Sequencing Center for Infectious Disease"/>
            <person name="Wu L."/>
            <person name="Ma J."/>
        </authorList>
    </citation>
    <scope>NUCLEOTIDE SEQUENCE [LARGE SCALE GENOMIC DNA]</scope>
    <source>
        <strain evidence="12">CCM 7941</strain>
    </source>
</reference>
<dbReference type="Proteomes" id="UP001595536">
    <property type="component" value="Unassembled WGS sequence"/>
</dbReference>
<dbReference type="InterPro" id="IPR004268">
    <property type="entry name" value="MurJ"/>
</dbReference>
<feature type="transmembrane region" description="Helical" evidence="10">
    <location>
        <begin position="130"/>
        <end position="150"/>
    </location>
</feature>
<feature type="transmembrane region" description="Helical" evidence="10">
    <location>
        <begin position="190"/>
        <end position="212"/>
    </location>
</feature>
<keyword evidence="6 10" id="KW-1133">Transmembrane helix</keyword>
<feature type="transmembrane region" description="Helical" evidence="10">
    <location>
        <begin position="157"/>
        <end position="178"/>
    </location>
</feature>
<evidence type="ECO:0000256" key="4">
    <source>
        <dbReference type="ARBA" id="ARBA00022960"/>
    </source>
</evidence>
<dbReference type="EMBL" id="JBHRUV010000017">
    <property type="protein sequence ID" value="MFC3265414.1"/>
    <property type="molecule type" value="Genomic_DNA"/>
</dbReference>
<feature type="transmembrane region" description="Helical" evidence="10">
    <location>
        <begin position="485"/>
        <end position="509"/>
    </location>
</feature>
<evidence type="ECO:0000256" key="5">
    <source>
        <dbReference type="ARBA" id="ARBA00022984"/>
    </source>
</evidence>
<feature type="transmembrane region" description="Helical" evidence="10">
    <location>
        <begin position="233"/>
        <end position="255"/>
    </location>
</feature>
<evidence type="ECO:0000256" key="9">
    <source>
        <dbReference type="ARBA" id="ARBA00061532"/>
    </source>
</evidence>
<accession>A0ABV7LCM6</accession>
<evidence type="ECO:0000256" key="1">
    <source>
        <dbReference type="ARBA" id="ARBA00004651"/>
    </source>
</evidence>
<keyword evidence="2" id="KW-1003">Cell membrane</keyword>
<keyword evidence="7 10" id="KW-0472">Membrane</keyword>
<sequence>MSLARPALAVGLAGAVSRILGYVRDVLLAATFGAGPAVEAFLAALRLPDALRRILSDGGLNGVLTPLYLQLKLRDGDEAAAGFARDCIAGGAIVLALVAGVMALCAGALVALAAPGLGAAPEIAATASRWFAVMTPFMAFTTLASLAGAFLNAERRFLIPALAPAVMNAVLVVAWLLVPAITTTPERMGAIMAAALSAAGAVQLALALGQTGRITAHARLWLAARSREVIGRALRVMAPAMVASAGIPLVGVAGAAVASREQGALVWFYYAERLFGLPLSLGSVVIGSVVLTRLSEGRAMAETTGAPPRDGALDVHLSLALAWGFPAATGLALVAAPAVDVLFRRGAFETADVAATAAILAWLAPGLPAALAARVFQQQLLARGDVWIAALSGAAGIVATAAAAAAAQARWGAPGLGCGVSVGMAVLCLGNCVATAARCGWRPGWRLGRQLALQAGAATVMGCVLALALSWIASRMQHAGDAGRMLSVLALCAGGAATYGLLAWATGALPKPGDDGQLRRRKRT</sequence>
<feature type="transmembrane region" description="Helical" evidence="10">
    <location>
        <begin position="275"/>
        <end position="294"/>
    </location>
</feature>
<name>A0ABV7LCM6_9HYPH</name>
<dbReference type="InterPro" id="IPR051050">
    <property type="entry name" value="Lipid_II_flippase_MurJ/MviN"/>
</dbReference>
<comment type="caution">
    <text evidence="11">The sequence shown here is derived from an EMBL/GenBank/DDBJ whole genome shotgun (WGS) entry which is preliminary data.</text>
</comment>
<dbReference type="RefSeq" id="WP_376831792.1">
    <property type="nucleotide sequence ID" value="NZ_JBHLWR010000006.1"/>
</dbReference>
<dbReference type="PANTHER" id="PTHR47019:SF1">
    <property type="entry name" value="LIPID II FLIPPASE MURJ"/>
    <property type="match status" value="1"/>
</dbReference>
<dbReference type="Pfam" id="PF03023">
    <property type="entry name" value="MurJ"/>
    <property type="match status" value="1"/>
</dbReference>
<comment type="similarity">
    <text evidence="9">Belongs to the MurJ/MviN family.</text>
</comment>
<evidence type="ECO:0000256" key="6">
    <source>
        <dbReference type="ARBA" id="ARBA00022989"/>
    </source>
</evidence>
<gene>
    <name evidence="11" type="primary">murJ</name>
    <name evidence="11" type="ORF">ACFOEX_03420</name>
</gene>
<protein>
    <submittedName>
        <fullName evidence="11">Murein biosynthesis integral membrane protein MurJ</fullName>
    </submittedName>
</protein>
<evidence type="ECO:0000256" key="8">
    <source>
        <dbReference type="ARBA" id="ARBA00060041"/>
    </source>
</evidence>
<comment type="subcellular location">
    <subcellularLocation>
        <location evidence="1">Cell membrane</location>
        <topology evidence="1">Multi-pass membrane protein</topology>
    </subcellularLocation>
</comment>
<evidence type="ECO:0000256" key="3">
    <source>
        <dbReference type="ARBA" id="ARBA00022692"/>
    </source>
</evidence>
<comment type="function">
    <text evidence="8">Involved in peptidoglycan biosynthesis. Transports lipid-linked peptidoglycan precursors from the inner to the outer leaflet of the cytoplasmic membrane.</text>
</comment>
<evidence type="ECO:0000256" key="2">
    <source>
        <dbReference type="ARBA" id="ARBA00022475"/>
    </source>
</evidence>
<proteinExistence type="inferred from homology"/>
<feature type="transmembrane region" description="Helical" evidence="10">
    <location>
        <begin position="93"/>
        <end position="118"/>
    </location>
</feature>
<evidence type="ECO:0000313" key="12">
    <source>
        <dbReference type="Proteomes" id="UP001595536"/>
    </source>
</evidence>
<keyword evidence="4" id="KW-0133">Cell shape</keyword>
<evidence type="ECO:0000313" key="11">
    <source>
        <dbReference type="EMBL" id="MFC3265414.1"/>
    </source>
</evidence>
<organism evidence="11 12">
    <name type="scientific">Camelimonas abortus</name>
    <dbReference type="NCBI Taxonomy" id="1017184"/>
    <lineage>
        <taxon>Bacteria</taxon>
        <taxon>Pseudomonadati</taxon>
        <taxon>Pseudomonadota</taxon>
        <taxon>Alphaproteobacteria</taxon>
        <taxon>Hyphomicrobiales</taxon>
        <taxon>Chelatococcaceae</taxon>
        <taxon>Camelimonas</taxon>
    </lineage>
</organism>
<feature type="transmembrane region" description="Helical" evidence="10">
    <location>
        <begin position="388"/>
        <end position="407"/>
    </location>
</feature>
<dbReference type="PANTHER" id="PTHR47019">
    <property type="entry name" value="LIPID II FLIPPASE MURJ"/>
    <property type="match status" value="1"/>
</dbReference>